<evidence type="ECO:0000256" key="1">
    <source>
        <dbReference type="ARBA" id="ARBA00004141"/>
    </source>
</evidence>
<keyword evidence="3 7" id="KW-0812">Transmembrane</keyword>
<reference evidence="9 10" key="1">
    <citation type="journal article" date="2016" name="Mol. Biol. Evol.">
        <title>Comparative Genomics of Early-Diverging Mushroom-Forming Fungi Provides Insights into the Origins of Lignocellulose Decay Capabilities.</title>
        <authorList>
            <person name="Nagy L.G."/>
            <person name="Riley R."/>
            <person name="Tritt A."/>
            <person name="Adam C."/>
            <person name="Daum C."/>
            <person name="Floudas D."/>
            <person name="Sun H."/>
            <person name="Yadav J.S."/>
            <person name="Pangilinan J."/>
            <person name="Larsson K.H."/>
            <person name="Matsuura K."/>
            <person name="Barry K."/>
            <person name="Labutti K."/>
            <person name="Kuo R."/>
            <person name="Ohm R.A."/>
            <person name="Bhattacharya S.S."/>
            <person name="Shirouzu T."/>
            <person name="Yoshinaga Y."/>
            <person name="Martin F.M."/>
            <person name="Grigoriev I.V."/>
            <person name="Hibbett D.S."/>
        </authorList>
    </citation>
    <scope>NUCLEOTIDE SEQUENCE [LARGE SCALE GENOMIC DNA]</scope>
    <source>
        <strain evidence="9 10">HHB12029</strain>
    </source>
</reference>
<dbReference type="GO" id="GO:0016020">
    <property type="term" value="C:membrane"/>
    <property type="evidence" value="ECO:0007669"/>
    <property type="project" value="UniProtKB-SubCell"/>
</dbReference>
<feature type="transmembrane region" description="Helical" evidence="7">
    <location>
        <begin position="461"/>
        <end position="482"/>
    </location>
</feature>
<evidence type="ECO:0000256" key="4">
    <source>
        <dbReference type="ARBA" id="ARBA00022970"/>
    </source>
</evidence>
<sequence length="534" mass="57555">MSFEDSKEGVVVKDKHADADGAYVADTDARSVYSRQEDSGQKLVRQMNGRQITMIAIGGVIGTGLFVGTANALHNGGPLGMLLAYTIMGTVCFSVMISLGEMVAFMPFEGGHVRIAERVVEPAWGTTMGFFYCEHPCVIAVPAELSAAAVIFDYWTGSRINNAVYITVTLVLVVFLNFLGARWYGEAEFVFASIKIITIIGLIVLGIVLDLGGGPNHERIGFRYWKNPGPFAHEGGESRATGRFLGFVACLNQAAFSFIGTETIAFCAGETKDPQRTLPRAVRQVWIRIIVFYVIGTFIIGLLVPSNEPGLSLGASDARGSPFVLCNSIEDAGIKVLPSIINACLLTSAWSSASSDLYTSSRSIYGLARSGKIPAVFARTSRSGLPYVAIGFAAVFGLLGYLAVSETAGKVFGWLASLVAMSGLMCWVGVSVTYIRFHRGLAHQGIDRALLPYSSKFQPYAAWYALCACIFITLISGFTVFLRGHWDATTFVTNYLPAVLFPIIYLVSKVALKSKLVRPEDMDFSAALVALGDS</sequence>
<keyword evidence="10" id="KW-1185">Reference proteome</keyword>
<dbReference type="PANTHER" id="PTHR43341:SF20">
    <property type="entry name" value="AAT FAMILY AMINO ACID TRANSPORTER"/>
    <property type="match status" value="1"/>
</dbReference>
<dbReference type="OrthoDB" id="10062876at2759"/>
<name>A0A165MBT0_EXIGL</name>
<feature type="domain" description="Amino acid permease/ SLC12A" evidence="8">
    <location>
        <begin position="52"/>
        <end position="515"/>
    </location>
</feature>
<evidence type="ECO:0000259" key="8">
    <source>
        <dbReference type="Pfam" id="PF00324"/>
    </source>
</evidence>
<keyword evidence="5 7" id="KW-1133">Transmembrane helix</keyword>
<dbReference type="Proteomes" id="UP000077266">
    <property type="component" value="Unassembled WGS sequence"/>
</dbReference>
<dbReference type="PIRSF" id="PIRSF006060">
    <property type="entry name" value="AA_transporter"/>
    <property type="match status" value="1"/>
</dbReference>
<feature type="transmembrane region" description="Helical" evidence="7">
    <location>
        <begin position="384"/>
        <end position="404"/>
    </location>
</feature>
<comment type="subcellular location">
    <subcellularLocation>
        <location evidence="1">Membrane</location>
        <topology evidence="1">Multi-pass membrane protein</topology>
    </subcellularLocation>
</comment>
<evidence type="ECO:0000256" key="5">
    <source>
        <dbReference type="ARBA" id="ARBA00022989"/>
    </source>
</evidence>
<dbReference type="InterPro" id="IPR050524">
    <property type="entry name" value="APC_YAT"/>
</dbReference>
<dbReference type="PROSITE" id="PS00218">
    <property type="entry name" value="AMINO_ACID_PERMEASE_1"/>
    <property type="match status" value="1"/>
</dbReference>
<feature type="transmembrane region" description="Helical" evidence="7">
    <location>
        <begin position="79"/>
        <end position="99"/>
    </location>
</feature>
<feature type="transmembrane region" description="Helical" evidence="7">
    <location>
        <begin position="285"/>
        <end position="304"/>
    </location>
</feature>
<dbReference type="FunFam" id="1.20.1740.10:FF:000006">
    <property type="entry name" value="General amino acid permease"/>
    <property type="match status" value="1"/>
</dbReference>
<keyword evidence="2" id="KW-0813">Transport</keyword>
<dbReference type="STRING" id="1314781.A0A165MBT0"/>
<dbReference type="AlphaFoldDB" id="A0A165MBT0"/>
<gene>
    <name evidence="9" type="ORF">EXIGLDRAFT_606363</name>
</gene>
<feature type="transmembrane region" description="Helical" evidence="7">
    <location>
        <begin position="494"/>
        <end position="512"/>
    </location>
</feature>
<feature type="transmembrane region" description="Helical" evidence="7">
    <location>
        <begin position="411"/>
        <end position="435"/>
    </location>
</feature>
<evidence type="ECO:0000256" key="2">
    <source>
        <dbReference type="ARBA" id="ARBA00022448"/>
    </source>
</evidence>
<proteinExistence type="predicted"/>
<evidence type="ECO:0000256" key="6">
    <source>
        <dbReference type="ARBA" id="ARBA00023136"/>
    </source>
</evidence>
<accession>A0A165MBT0</accession>
<feature type="transmembrane region" description="Helical" evidence="7">
    <location>
        <begin position="163"/>
        <end position="183"/>
    </location>
</feature>
<dbReference type="EMBL" id="KV425913">
    <property type="protein sequence ID" value="KZV99042.1"/>
    <property type="molecule type" value="Genomic_DNA"/>
</dbReference>
<keyword evidence="4" id="KW-0029">Amino-acid transport</keyword>
<feature type="transmembrane region" description="Helical" evidence="7">
    <location>
        <begin position="189"/>
        <end position="209"/>
    </location>
</feature>
<keyword evidence="6 7" id="KW-0472">Membrane</keyword>
<dbReference type="InterPro" id="IPR004840">
    <property type="entry name" value="Amino_acid_permease_CS"/>
</dbReference>
<dbReference type="PANTHER" id="PTHR43341">
    <property type="entry name" value="AMINO ACID PERMEASE"/>
    <property type="match status" value="1"/>
</dbReference>
<dbReference type="InterPro" id="IPR004841">
    <property type="entry name" value="AA-permease/SLC12A_dom"/>
</dbReference>
<evidence type="ECO:0000313" key="9">
    <source>
        <dbReference type="EMBL" id="KZV99042.1"/>
    </source>
</evidence>
<dbReference type="Pfam" id="PF00324">
    <property type="entry name" value="AA_permease"/>
    <property type="match status" value="1"/>
</dbReference>
<evidence type="ECO:0000256" key="3">
    <source>
        <dbReference type="ARBA" id="ARBA00022692"/>
    </source>
</evidence>
<dbReference type="InParanoid" id="A0A165MBT0"/>
<evidence type="ECO:0000313" key="10">
    <source>
        <dbReference type="Proteomes" id="UP000077266"/>
    </source>
</evidence>
<evidence type="ECO:0000256" key="7">
    <source>
        <dbReference type="SAM" id="Phobius"/>
    </source>
</evidence>
<feature type="transmembrane region" description="Helical" evidence="7">
    <location>
        <begin position="52"/>
        <end position="73"/>
    </location>
</feature>
<organism evidence="9 10">
    <name type="scientific">Exidia glandulosa HHB12029</name>
    <dbReference type="NCBI Taxonomy" id="1314781"/>
    <lineage>
        <taxon>Eukaryota</taxon>
        <taxon>Fungi</taxon>
        <taxon>Dikarya</taxon>
        <taxon>Basidiomycota</taxon>
        <taxon>Agaricomycotina</taxon>
        <taxon>Agaricomycetes</taxon>
        <taxon>Auriculariales</taxon>
        <taxon>Exidiaceae</taxon>
        <taxon>Exidia</taxon>
    </lineage>
</organism>
<protein>
    <submittedName>
        <fullName evidence="9">Amino acid permease</fullName>
    </submittedName>
</protein>
<dbReference type="Gene3D" id="1.20.1740.10">
    <property type="entry name" value="Amino acid/polyamine transporter I"/>
    <property type="match status" value="1"/>
</dbReference>
<dbReference type="GO" id="GO:0015171">
    <property type="term" value="F:amino acid transmembrane transporter activity"/>
    <property type="evidence" value="ECO:0007669"/>
    <property type="project" value="TreeGrafter"/>
</dbReference>